<protein>
    <submittedName>
        <fullName evidence="1">Uncharacterized protein</fullName>
    </submittedName>
</protein>
<keyword evidence="2" id="KW-1185">Reference proteome</keyword>
<sequence>MGGNAFRTLLPDATFPRMPPALYYALKSRLIPILQELYTYVAVSPECPGKADYGDLDFVVSEPREGLLLDEVKDALRATCSVPMQGNRTSNYAIPATAFEEVAFVCATTGGGDEGSELTLGEGKVFFQVDVNVCEDRAQWERTVFYSSYGDLGFFLGLLAQTAGLSFNIFGLKLAEPIETAPPQTYYLSTSMRDILAFFGLSMHRWEQGFASQEDIFQWIATSPFVLPIVARYRSSEYQAPSKKRVDSRPMRIDFMRYLQNPTFKPPVTETSSVFASSQNCEGKLDAALKFFGKDEEHAALLYVGRAQRHAREILRGKTVQEWTGVEGMPVRIIMDEVKDRLSNSAPPSCEAAVNHVKSEVPVWQRALLRMSAEEVRVLVVEVKEELEKDGRLSFDWRAAKAAKEEKKRQKEFAEVVPAE</sequence>
<dbReference type="OrthoDB" id="4708870at2759"/>
<evidence type="ECO:0000313" key="2">
    <source>
        <dbReference type="Proteomes" id="UP000256964"/>
    </source>
</evidence>
<gene>
    <name evidence="1" type="ORF">OH76DRAFT_1399187</name>
</gene>
<name>A0A371DL96_9APHY</name>
<dbReference type="EMBL" id="KZ857387">
    <property type="protein sequence ID" value="RDX53298.1"/>
    <property type="molecule type" value="Genomic_DNA"/>
</dbReference>
<dbReference type="STRING" id="139420.A0A371DL96"/>
<evidence type="ECO:0000313" key="1">
    <source>
        <dbReference type="EMBL" id="RDX53298.1"/>
    </source>
</evidence>
<proteinExistence type="predicted"/>
<dbReference type="AlphaFoldDB" id="A0A371DL96"/>
<accession>A0A371DL96</accession>
<dbReference type="Proteomes" id="UP000256964">
    <property type="component" value="Unassembled WGS sequence"/>
</dbReference>
<organism evidence="1 2">
    <name type="scientific">Lentinus brumalis</name>
    <dbReference type="NCBI Taxonomy" id="2498619"/>
    <lineage>
        <taxon>Eukaryota</taxon>
        <taxon>Fungi</taxon>
        <taxon>Dikarya</taxon>
        <taxon>Basidiomycota</taxon>
        <taxon>Agaricomycotina</taxon>
        <taxon>Agaricomycetes</taxon>
        <taxon>Polyporales</taxon>
        <taxon>Polyporaceae</taxon>
        <taxon>Lentinus</taxon>
    </lineage>
</organism>
<reference evidence="1 2" key="1">
    <citation type="journal article" date="2018" name="Biotechnol. Biofuels">
        <title>Integrative visual omics of the white-rot fungus Polyporus brumalis exposes the biotechnological potential of its oxidative enzymes for delignifying raw plant biomass.</title>
        <authorList>
            <person name="Miyauchi S."/>
            <person name="Rancon A."/>
            <person name="Drula E."/>
            <person name="Hage H."/>
            <person name="Chaduli D."/>
            <person name="Favel A."/>
            <person name="Grisel S."/>
            <person name="Henrissat B."/>
            <person name="Herpoel-Gimbert I."/>
            <person name="Ruiz-Duenas F.J."/>
            <person name="Chevret D."/>
            <person name="Hainaut M."/>
            <person name="Lin J."/>
            <person name="Wang M."/>
            <person name="Pangilinan J."/>
            <person name="Lipzen A."/>
            <person name="Lesage-Meessen L."/>
            <person name="Navarro D."/>
            <person name="Riley R."/>
            <person name="Grigoriev I.V."/>
            <person name="Zhou S."/>
            <person name="Raouche S."/>
            <person name="Rosso M.N."/>
        </authorList>
    </citation>
    <scope>NUCLEOTIDE SEQUENCE [LARGE SCALE GENOMIC DNA]</scope>
    <source>
        <strain evidence="1 2">BRFM 1820</strain>
    </source>
</reference>